<evidence type="ECO:0000256" key="4">
    <source>
        <dbReference type="ARBA" id="ARBA00023139"/>
    </source>
</evidence>
<dbReference type="Gene3D" id="3.40.190.10">
    <property type="entry name" value="Periplasmic binding protein-like II"/>
    <property type="match status" value="2"/>
</dbReference>
<dbReference type="EMBL" id="CP011058">
    <property type="protein sequence ID" value="AJY75456.1"/>
    <property type="molecule type" value="Genomic_DNA"/>
</dbReference>
<name>A0A0D5NJK9_9BACL</name>
<feature type="signal peptide" evidence="8">
    <location>
        <begin position="1"/>
        <end position="18"/>
    </location>
</feature>
<dbReference type="InterPro" id="IPR004872">
    <property type="entry name" value="Lipoprotein_NlpA"/>
</dbReference>
<evidence type="ECO:0000256" key="5">
    <source>
        <dbReference type="ARBA" id="ARBA00023288"/>
    </source>
</evidence>
<accession>A0A0D5NJK9</accession>
<dbReference type="STRING" id="1126833.VN24_13865"/>
<dbReference type="Pfam" id="PF03180">
    <property type="entry name" value="Lipoprotein_9"/>
    <property type="match status" value="1"/>
</dbReference>
<dbReference type="GO" id="GO:0016020">
    <property type="term" value="C:membrane"/>
    <property type="evidence" value="ECO:0007669"/>
    <property type="project" value="UniProtKB-SubCell"/>
</dbReference>
<evidence type="ECO:0000313" key="10">
    <source>
        <dbReference type="Proteomes" id="UP000032633"/>
    </source>
</evidence>
<keyword evidence="3" id="KW-0472">Membrane</keyword>
<proteinExistence type="inferred from homology"/>
<dbReference type="AlphaFoldDB" id="A0A0D5NJK9"/>
<keyword evidence="2 8" id="KW-0732">Signal</keyword>
<comment type="subcellular location">
    <subcellularLocation>
        <location evidence="1">Membrane</location>
        <topology evidence="1">Lipid-anchor</topology>
    </subcellularLocation>
</comment>
<reference evidence="9 10" key="1">
    <citation type="journal article" date="2015" name="J. Biotechnol.">
        <title>Complete genome sequence of Paenibacillus beijingensis 7188(T) (=DSM 24997(T)), a novel rhizobacterium from jujube garden soil.</title>
        <authorList>
            <person name="Kwak Y."/>
            <person name="Shin J.H."/>
        </authorList>
    </citation>
    <scope>NUCLEOTIDE SEQUENCE [LARGE SCALE GENOMIC DNA]</scope>
    <source>
        <strain evidence="9 10">DSM 24997</strain>
    </source>
</reference>
<feature type="lipid moiety-binding region" description="S-diacylglycerol cysteine" evidence="7">
    <location>
        <position position="20"/>
    </location>
</feature>
<dbReference type="SUPFAM" id="SSF53850">
    <property type="entry name" value="Periplasmic binding protein-like II"/>
    <property type="match status" value="1"/>
</dbReference>
<organism evidence="9 10">
    <name type="scientific">Paenibacillus beijingensis</name>
    <dbReference type="NCBI Taxonomy" id="1126833"/>
    <lineage>
        <taxon>Bacteria</taxon>
        <taxon>Bacillati</taxon>
        <taxon>Bacillota</taxon>
        <taxon>Bacilli</taxon>
        <taxon>Bacillales</taxon>
        <taxon>Paenibacillaceae</taxon>
        <taxon>Paenibacillus</taxon>
    </lineage>
</organism>
<dbReference type="HOGENOM" id="CLU_067080_0_0_9"/>
<dbReference type="PANTHER" id="PTHR30429:SF0">
    <property type="entry name" value="METHIONINE-BINDING LIPOPROTEIN METQ"/>
    <property type="match status" value="1"/>
</dbReference>
<evidence type="ECO:0000313" key="9">
    <source>
        <dbReference type="EMBL" id="AJY75456.1"/>
    </source>
</evidence>
<keyword evidence="4" id="KW-0564">Palmitate</keyword>
<dbReference type="PATRIC" id="fig|1126833.4.peg.3023"/>
<keyword evidence="5 6" id="KW-0449">Lipoprotein</keyword>
<feature type="chain" id="PRO_5038522003" description="Lipoprotein" evidence="8">
    <location>
        <begin position="19"/>
        <end position="278"/>
    </location>
</feature>
<dbReference type="NCBIfam" id="TIGR00363">
    <property type="entry name" value="MetQ/NlpA family lipoprotein"/>
    <property type="match status" value="1"/>
</dbReference>
<dbReference type="Proteomes" id="UP000032633">
    <property type="component" value="Chromosome"/>
</dbReference>
<dbReference type="RefSeq" id="WP_045670885.1">
    <property type="nucleotide sequence ID" value="NZ_CP011058.1"/>
</dbReference>
<sequence>MKKSMIIMLFIMLSVALAACGAKKETAGNSAGSSVSEEKNVTLTVGATPVPHAEILNVVKPILAKEGITLEVKEFNDYVQPNVQLYEKQLDANFYQHTPYLDQFNKDKGYDLVKVAGVHLEPIGAYSKKIKSTGELKDGATVAIPNDATNGGRALLLLAANDLIKLKDGTGVAATVKDVTDNPKNLKFKELEAATLPRVLDEVDLAIINTNFALEAKLDPTKDALFIEGKDSPYVNILVTRPDNKDSDTIGKLVKALNSDEVKTFINDNYKGSILPAF</sequence>
<dbReference type="CDD" id="cd13597">
    <property type="entry name" value="PBP2_lipoprotein_Tp32"/>
    <property type="match status" value="1"/>
</dbReference>
<reference evidence="10" key="2">
    <citation type="submission" date="2015-03" db="EMBL/GenBank/DDBJ databases">
        <title>Genome sequence of Paenibacillus beijingensis strain DSM 24997T.</title>
        <authorList>
            <person name="Kwak Y."/>
            <person name="Shin J.-H."/>
        </authorList>
    </citation>
    <scope>NUCLEOTIDE SEQUENCE [LARGE SCALE GENOMIC DNA]</scope>
    <source>
        <strain evidence="10">DSM 24997</strain>
    </source>
</reference>
<evidence type="ECO:0000256" key="8">
    <source>
        <dbReference type="SAM" id="SignalP"/>
    </source>
</evidence>
<evidence type="ECO:0000256" key="7">
    <source>
        <dbReference type="PIRSR" id="PIRSR002854-1"/>
    </source>
</evidence>
<dbReference type="KEGG" id="pbj:VN24_13865"/>
<evidence type="ECO:0000256" key="6">
    <source>
        <dbReference type="PIRNR" id="PIRNR002854"/>
    </source>
</evidence>
<keyword evidence="10" id="KW-1185">Reference proteome</keyword>
<evidence type="ECO:0000256" key="2">
    <source>
        <dbReference type="ARBA" id="ARBA00022729"/>
    </source>
</evidence>
<gene>
    <name evidence="9" type="ORF">VN24_13865</name>
</gene>
<dbReference type="PIRSF" id="PIRSF002854">
    <property type="entry name" value="MetQ"/>
    <property type="match status" value="1"/>
</dbReference>
<dbReference type="OrthoDB" id="9812878at2"/>
<protein>
    <recommendedName>
        <fullName evidence="6">Lipoprotein</fullName>
    </recommendedName>
</protein>
<comment type="similarity">
    <text evidence="6">Belongs to the nlpA lipoprotein family.</text>
</comment>
<dbReference type="PANTHER" id="PTHR30429">
    <property type="entry name" value="D-METHIONINE-BINDING LIPOPROTEIN METQ"/>
    <property type="match status" value="1"/>
</dbReference>
<dbReference type="PROSITE" id="PS51257">
    <property type="entry name" value="PROKAR_LIPOPROTEIN"/>
    <property type="match status" value="1"/>
</dbReference>
<evidence type="ECO:0000256" key="3">
    <source>
        <dbReference type="ARBA" id="ARBA00023136"/>
    </source>
</evidence>
<evidence type="ECO:0000256" key="1">
    <source>
        <dbReference type="ARBA" id="ARBA00004635"/>
    </source>
</evidence>